<dbReference type="GeneID" id="42177352"/>
<dbReference type="Proteomes" id="UP000297053">
    <property type="component" value="Chromosome"/>
</dbReference>
<feature type="domain" description="DUF7978" evidence="2">
    <location>
        <begin position="40"/>
        <end position="211"/>
    </location>
</feature>
<dbReference type="Pfam" id="PF25933">
    <property type="entry name" value="DUF7978"/>
    <property type="match status" value="1"/>
</dbReference>
<sequence length="217" mass="22717">MTDSTTDATDDSAASTAADQPLLKPSLTEFPWLRAALASVGTLAVQYAAIVVALALSGSAVTRAEWSLWQKAVQYVYVVYSAHHVPIATTVSQGVQAGSGLNNLLYGQPFFPAVLFFALPVVVLLAAGFLFERQRTPPVTVGGTEESAMVATGFAIPYVAVGALGSFVFVRRITGETAQAVSAPALLWTLVAMFLFPMVFVAIGTALAYVVSTPGRA</sequence>
<accession>A0A4D6KDV7</accession>
<dbReference type="EMBL" id="CP039375">
    <property type="protein sequence ID" value="QCD64161.1"/>
    <property type="molecule type" value="Genomic_DNA"/>
</dbReference>
<keyword evidence="1" id="KW-0812">Transmembrane</keyword>
<gene>
    <name evidence="3" type="ORF">E5139_00405</name>
</gene>
<feature type="transmembrane region" description="Helical" evidence="1">
    <location>
        <begin position="185"/>
        <end position="211"/>
    </location>
</feature>
<proteinExistence type="predicted"/>
<dbReference type="RefSeq" id="WP_015763574.1">
    <property type="nucleotide sequence ID" value="NZ_CP039375.1"/>
</dbReference>
<keyword evidence="1" id="KW-1133">Transmembrane helix</keyword>
<reference evidence="3 4" key="1">
    <citation type="submission" date="2019-04" db="EMBL/GenBank/DDBJ databases">
        <title>Complete genome sequence of Arthrobacter sp. ZXY-2 associated with effective atrazine degradation and salt adaptation.</title>
        <authorList>
            <person name="Zhao X."/>
        </authorList>
    </citation>
    <scope>NUCLEOTIDE SEQUENCE [LARGE SCALE GENOMIC DNA]</scope>
    <source>
        <strain evidence="4">ZP60</strain>
    </source>
</reference>
<organism evidence="3 4">
    <name type="scientific">Halomicrobium mukohataei</name>
    <dbReference type="NCBI Taxonomy" id="57705"/>
    <lineage>
        <taxon>Archaea</taxon>
        <taxon>Methanobacteriati</taxon>
        <taxon>Methanobacteriota</taxon>
        <taxon>Stenosarchaea group</taxon>
        <taxon>Halobacteria</taxon>
        <taxon>Halobacteriales</taxon>
        <taxon>Haloarculaceae</taxon>
        <taxon>Halomicrobium</taxon>
    </lineage>
</organism>
<feature type="transmembrane region" description="Helical" evidence="1">
    <location>
        <begin position="32"/>
        <end position="56"/>
    </location>
</feature>
<feature type="transmembrane region" description="Helical" evidence="1">
    <location>
        <begin position="151"/>
        <end position="173"/>
    </location>
</feature>
<dbReference type="OMA" id="TDWASGA"/>
<dbReference type="InterPro" id="IPR058284">
    <property type="entry name" value="DUF7978"/>
</dbReference>
<evidence type="ECO:0000256" key="1">
    <source>
        <dbReference type="SAM" id="Phobius"/>
    </source>
</evidence>
<evidence type="ECO:0000259" key="2">
    <source>
        <dbReference type="Pfam" id="PF25933"/>
    </source>
</evidence>
<evidence type="ECO:0000313" key="3">
    <source>
        <dbReference type="EMBL" id="QCD64161.1"/>
    </source>
</evidence>
<feature type="transmembrane region" description="Helical" evidence="1">
    <location>
        <begin position="110"/>
        <end position="131"/>
    </location>
</feature>
<keyword evidence="1" id="KW-0472">Membrane</keyword>
<dbReference type="AlphaFoldDB" id="A0A4D6KDV7"/>
<reference evidence="3 4" key="2">
    <citation type="submission" date="2019-04" db="EMBL/GenBank/DDBJ databases">
        <authorList>
            <person name="Yang S."/>
            <person name="Wei W."/>
        </authorList>
    </citation>
    <scope>NUCLEOTIDE SEQUENCE [LARGE SCALE GENOMIC DNA]</scope>
    <source>
        <strain evidence="4">ZP60</strain>
    </source>
</reference>
<protein>
    <recommendedName>
        <fullName evidence="2">DUF7978 domain-containing protein</fullName>
    </recommendedName>
</protein>
<evidence type="ECO:0000313" key="4">
    <source>
        <dbReference type="Proteomes" id="UP000297053"/>
    </source>
</evidence>
<dbReference type="KEGG" id="halz:E5139_00405"/>
<name>A0A4D6KDV7_9EURY</name>